<gene>
    <name evidence="1" type="ORF">DPRO_2163</name>
</gene>
<accession>A0A2C8FAL3</accession>
<protein>
    <submittedName>
        <fullName evidence="1">Uncharacterized protein</fullName>
    </submittedName>
</protein>
<name>A0A2C8FAL3_9BACT</name>
<dbReference type="EMBL" id="LT907975">
    <property type="protein sequence ID" value="SOB59067.1"/>
    <property type="molecule type" value="Genomic_DNA"/>
</dbReference>
<organism evidence="1 2">
    <name type="scientific">Pseudodesulfovibrio profundus</name>
    <dbReference type="NCBI Taxonomy" id="57320"/>
    <lineage>
        <taxon>Bacteria</taxon>
        <taxon>Pseudomonadati</taxon>
        <taxon>Thermodesulfobacteriota</taxon>
        <taxon>Desulfovibrionia</taxon>
        <taxon>Desulfovibrionales</taxon>
        <taxon>Desulfovibrionaceae</taxon>
    </lineage>
</organism>
<proteinExistence type="predicted"/>
<keyword evidence="2" id="KW-1185">Reference proteome</keyword>
<dbReference type="RefSeq" id="WP_097011993.1">
    <property type="nucleotide sequence ID" value="NZ_LT907975.1"/>
</dbReference>
<dbReference type="OrthoDB" id="5464979at2"/>
<dbReference type="KEGG" id="pprf:DPRO_2163"/>
<reference evidence="2" key="1">
    <citation type="submission" date="2017-09" db="EMBL/GenBank/DDBJ databases">
        <authorList>
            <person name="Regsiter A."/>
            <person name="William W."/>
        </authorList>
    </citation>
    <scope>NUCLEOTIDE SEQUENCE [LARGE SCALE GENOMIC DNA]</scope>
    <source>
        <strain evidence="2">500-1</strain>
    </source>
</reference>
<evidence type="ECO:0000313" key="1">
    <source>
        <dbReference type="EMBL" id="SOB59067.1"/>
    </source>
</evidence>
<dbReference type="AlphaFoldDB" id="A0A2C8FAL3"/>
<dbReference type="Proteomes" id="UP000219215">
    <property type="component" value="Chromosome DPRO"/>
</dbReference>
<evidence type="ECO:0000313" key="2">
    <source>
        <dbReference type="Proteomes" id="UP000219215"/>
    </source>
</evidence>
<sequence>MSRFKSAVIVFVVLAGAIVTAVSFDYTHTYVEDRFHDALSEGQYKMGEPFSLDAFLEYYDWDEVCVVIHGQEHDLVNRARLPYELRTTDEDHWMLVFVKSYHVVAEISVSKTELLPPEELSKTCYERWEAIVELRDFGGTPRIRFVGD</sequence>